<dbReference type="EMBL" id="SDMP01000013">
    <property type="protein sequence ID" value="RYR17455.1"/>
    <property type="molecule type" value="Genomic_DNA"/>
</dbReference>
<dbReference type="GO" id="GO:0019264">
    <property type="term" value="P:glycine biosynthetic process from serine"/>
    <property type="evidence" value="ECO:0007669"/>
    <property type="project" value="TreeGrafter"/>
</dbReference>
<dbReference type="InterPro" id="IPR039429">
    <property type="entry name" value="SHMT-like_dom"/>
</dbReference>
<dbReference type="Gene3D" id="3.40.640.10">
    <property type="entry name" value="Type I PLP-dependent aspartate aminotransferase-like (Major domain)"/>
    <property type="match status" value="1"/>
</dbReference>
<dbReference type="GO" id="GO:0004372">
    <property type="term" value="F:glycine hydroxymethyltransferase activity"/>
    <property type="evidence" value="ECO:0007669"/>
    <property type="project" value="UniProtKB-EC"/>
</dbReference>
<comment type="caution">
    <text evidence="6">The sequence shown here is derived from an EMBL/GenBank/DDBJ whole genome shotgun (WGS) entry which is preliminary data.</text>
</comment>
<protein>
    <recommendedName>
        <fullName evidence="5">Serine hydroxymethyltransferase-like domain-containing protein</fullName>
    </recommendedName>
</protein>
<evidence type="ECO:0000256" key="1">
    <source>
        <dbReference type="ARBA" id="ARBA00001528"/>
    </source>
</evidence>
<dbReference type="PANTHER" id="PTHR11680:SF28">
    <property type="entry name" value="SERINE HYDROXYMETHYLTRANSFERASE, MITOCHONDRIAL"/>
    <property type="match status" value="1"/>
</dbReference>
<evidence type="ECO:0000313" key="7">
    <source>
        <dbReference type="Proteomes" id="UP000289738"/>
    </source>
</evidence>
<dbReference type="AlphaFoldDB" id="A0A444ZTC5"/>
<comment type="catalytic activity">
    <reaction evidence="1">
        <text>(6R)-5,10-methylene-5,6,7,8-tetrahydrofolate + glycine + H2O = (6S)-5,6,7,8-tetrahydrofolate + L-serine</text>
        <dbReference type="Rhea" id="RHEA:15481"/>
        <dbReference type="ChEBI" id="CHEBI:15377"/>
        <dbReference type="ChEBI" id="CHEBI:15636"/>
        <dbReference type="ChEBI" id="CHEBI:33384"/>
        <dbReference type="ChEBI" id="CHEBI:57305"/>
        <dbReference type="ChEBI" id="CHEBI:57453"/>
        <dbReference type="EC" id="2.1.2.1"/>
    </reaction>
</comment>
<dbReference type="InterPro" id="IPR015421">
    <property type="entry name" value="PyrdxlP-dep_Trfase_major"/>
</dbReference>
<dbReference type="InterPro" id="IPR015424">
    <property type="entry name" value="PyrdxlP-dep_Trfase"/>
</dbReference>
<dbReference type="PANTHER" id="PTHR11680">
    <property type="entry name" value="SERINE HYDROXYMETHYLTRANSFERASE"/>
    <property type="match status" value="1"/>
</dbReference>
<keyword evidence="7" id="KW-1185">Reference proteome</keyword>
<accession>A0A444ZTC5</accession>
<dbReference type="GO" id="GO:0005739">
    <property type="term" value="C:mitochondrion"/>
    <property type="evidence" value="ECO:0007669"/>
    <property type="project" value="TreeGrafter"/>
</dbReference>
<dbReference type="UniPathway" id="UPA00193"/>
<proteinExistence type="predicted"/>
<feature type="compositionally biased region" description="Polar residues" evidence="4">
    <location>
        <begin position="55"/>
        <end position="70"/>
    </location>
</feature>
<comment type="cofactor">
    <cofactor evidence="2">
        <name>pyridoxal 5'-phosphate</name>
        <dbReference type="ChEBI" id="CHEBI:597326"/>
    </cofactor>
</comment>
<keyword evidence="3" id="KW-0663">Pyridoxal phosphate</keyword>
<evidence type="ECO:0000313" key="6">
    <source>
        <dbReference type="EMBL" id="RYR17455.1"/>
    </source>
</evidence>
<evidence type="ECO:0000256" key="4">
    <source>
        <dbReference type="SAM" id="MobiDB-lite"/>
    </source>
</evidence>
<organism evidence="6 7">
    <name type="scientific">Arachis hypogaea</name>
    <name type="common">Peanut</name>
    <dbReference type="NCBI Taxonomy" id="3818"/>
    <lineage>
        <taxon>Eukaryota</taxon>
        <taxon>Viridiplantae</taxon>
        <taxon>Streptophyta</taxon>
        <taxon>Embryophyta</taxon>
        <taxon>Tracheophyta</taxon>
        <taxon>Spermatophyta</taxon>
        <taxon>Magnoliopsida</taxon>
        <taxon>eudicotyledons</taxon>
        <taxon>Gunneridae</taxon>
        <taxon>Pentapetalae</taxon>
        <taxon>rosids</taxon>
        <taxon>fabids</taxon>
        <taxon>Fabales</taxon>
        <taxon>Fabaceae</taxon>
        <taxon>Papilionoideae</taxon>
        <taxon>50 kb inversion clade</taxon>
        <taxon>dalbergioids sensu lato</taxon>
        <taxon>Dalbergieae</taxon>
        <taxon>Pterocarpus clade</taxon>
        <taxon>Arachis</taxon>
    </lineage>
</organism>
<sequence>MHHVSPSSNFRHRSTDAVSDVANSCHAGQNETRGFFLYSVPMVEESAPIEGNKPTALTDNTSPPNITEPTNPDEAVYDKERPGVTLVLIRMTYLNITFLGVKGLELIPSENFTSVSVMQAVGSVMTNKYNEGYPGARYYGGNEYAERLCQKRALEAFRLDPAKWGVYTALLKPHNRIMALDLPHGGHLSHGYHPHPHHSGTLDALLVSLEILLFDRRKLWLLLALMILNPKSCPVRKKTKNQEKWVEEEEEEVRAEILVIKGDKD</sequence>
<dbReference type="GO" id="GO:0035999">
    <property type="term" value="P:tetrahydrofolate interconversion"/>
    <property type="evidence" value="ECO:0007669"/>
    <property type="project" value="UniProtKB-UniPathway"/>
</dbReference>
<dbReference type="InterPro" id="IPR049943">
    <property type="entry name" value="Ser_HO-MeTrfase-like"/>
</dbReference>
<evidence type="ECO:0000259" key="5">
    <source>
        <dbReference type="Pfam" id="PF00464"/>
    </source>
</evidence>
<gene>
    <name evidence="6" type="ORF">Ahy_B03g062197</name>
</gene>
<dbReference type="STRING" id="3818.A0A444ZTC5"/>
<dbReference type="Proteomes" id="UP000289738">
    <property type="component" value="Chromosome B03"/>
</dbReference>
<dbReference type="Pfam" id="PF00464">
    <property type="entry name" value="SHMT"/>
    <property type="match status" value="1"/>
</dbReference>
<dbReference type="SUPFAM" id="SSF53383">
    <property type="entry name" value="PLP-dependent transferases"/>
    <property type="match status" value="1"/>
</dbReference>
<feature type="domain" description="Serine hydroxymethyltransferase-like" evidence="5">
    <location>
        <begin position="102"/>
        <end position="194"/>
    </location>
</feature>
<reference evidence="6 7" key="1">
    <citation type="submission" date="2019-01" db="EMBL/GenBank/DDBJ databases">
        <title>Sequencing of cultivated peanut Arachis hypogaea provides insights into genome evolution and oil improvement.</title>
        <authorList>
            <person name="Chen X."/>
        </authorList>
    </citation>
    <scope>NUCLEOTIDE SEQUENCE [LARGE SCALE GENOMIC DNA]</scope>
    <source>
        <strain evidence="7">cv. Fuhuasheng</strain>
        <tissue evidence="6">Leaves</tissue>
    </source>
</reference>
<feature type="region of interest" description="Disordered" evidence="4">
    <location>
        <begin position="49"/>
        <end position="74"/>
    </location>
</feature>
<evidence type="ECO:0000256" key="3">
    <source>
        <dbReference type="ARBA" id="ARBA00022898"/>
    </source>
</evidence>
<dbReference type="GO" id="GO:0030170">
    <property type="term" value="F:pyridoxal phosphate binding"/>
    <property type="evidence" value="ECO:0007669"/>
    <property type="project" value="TreeGrafter"/>
</dbReference>
<name>A0A444ZTC5_ARAHY</name>
<evidence type="ECO:0000256" key="2">
    <source>
        <dbReference type="ARBA" id="ARBA00001933"/>
    </source>
</evidence>